<dbReference type="ESTHER" id="frasu-e3j9a0">
    <property type="family name" value="GTSAGmotif"/>
</dbReference>
<dbReference type="InParanoid" id="E3J9A0"/>
<dbReference type="EMBL" id="CP002299">
    <property type="protein sequence ID" value="ADP82119.1"/>
    <property type="molecule type" value="Genomic_DNA"/>
</dbReference>
<dbReference type="PANTHER" id="PTHR48081:SF30">
    <property type="entry name" value="ACETYL-HYDROLASE LIPR-RELATED"/>
    <property type="match status" value="1"/>
</dbReference>
<dbReference type="KEGG" id="fri:FraEuI1c_4118"/>
<dbReference type="GO" id="GO:0004806">
    <property type="term" value="F:triacylglycerol lipase activity"/>
    <property type="evidence" value="ECO:0007669"/>
    <property type="project" value="TreeGrafter"/>
</dbReference>
<dbReference type="InterPro" id="IPR013094">
    <property type="entry name" value="AB_hydrolase_3"/>
</dbReference>
<evidence type="ECO:0000313" key="4">
    <source>
        <dbReference type="EMBL" id="ADP82119.1"/>
    </source>
</evidence>
<dbReference type="InterPro" id="IPR050300">
    <property type="entry name" value="GDXG_lipolytic_enzyme"/>
</dbReference>
<evidence type="ECO:0000259" key="3">
    <source>
        <dbReference type="Pfam" id="PF07859"/>
    </source>
</evidence>
<reference evidence="4 5" key="1">
    <citation type="submission" date="2010-10" db="EMBL/GenBank/DDBJ databases">
        <title>Complete sequence of Frankia sp. EuI1c.</title>
        <authorList>
            <consortium name="US DOE Joint Genome Institute"/>
            <person name="Lucas S."/>
            <person name="Copeland A."/>
            <person name="Lapidus A."/>
            <person name="Cheng J.-F."/>
            <person name="Bruce D."/>
            <person name="Goodwin L."/>
            <person name="Pitluck S."/>
            <person name="Chertkov O."/>
            <person name="Detter J.C."/>
            <person name="Han C."/>
            <person name="Tapia R."/>
            <person name="Land M."/>
            <person name="Hauser L."/>
            <person name="Jeffries C."/>
            <person name="Kyrpides N."/>
            <person name="Ivanova N."/>
            <person name="Mikhailova N."/>
            <person name="Beauchemin N."/>
            <person name="Sen A."/>
            <person name="Sur S.A."/>
            <person name="Gtari M."/>
            <person name="Wall L."/>
            <person name="Tisa L."/>
            <person name="Woyke T."/>
        </authorList>
    </citation>
    <scope>NUCLEOTIDE SEQUENCE [LARGE SCALE GENOMIC DNA]</scope>
    <source>
        <strain evidence="5">DSM 45817 / CECT 9037 / EuI1c</strain>
    </source>
</reference>
<dbReference type="Gene3D" id="3.40.50.1820">
    <property type="entry name" value="alpha/beta hydrolase"/>
    <property type="match status" value="1"/>
</dbReference>
<dbReference type="AlphaFoldDB" id="E3J9A0"/>
<gene>
    <name evidence="4" type="ordered locus">FraEuI1c_4118</name>
</gene>
<evidence type="ECO:0000256" key="2">
    <source>
        <dbReference type="ARBA" id="ARBA00022801"/>
    </source>
</evidence>
<evidence type="ECO:0000256" key="1">
    <source>
        <dbReference type="ARBA" id="ARBA00010515"/>
    </source>
</evidence>
<dbReference type="OrthoDB" id="128186at2"/>
<dbReference type="eggNOG" id="COG0657">
    <property type="taxonomic scope" value="Bacteria"/>
</dbReference>
<name>E3J9A0_PSEI1</name>
<dbReference type="Proteomes" id="UP000002484">
    <property type="component" value="Chromosome"/>
</dbReference>
<keyword evidence="5" id="KW-1185">Reference proteome</keyword>
<sequence length="336" mass="36238">MTSSHPPTRIPERLVPVPTTLSEPAQAIIAMGNPLPFKPWPPLDDREAVQAFIDERNAAAPPGAEGPMVASCYGAADTGVPCATARIELDGVGVWQAIPDSLAADDRRVYLVIHGAWIYGGGELARLGAAMTAGGLGAKTWAVDYRMPPFHPFPTPLDDCLTAYRALLDAHRPEDIIIGGMSGGANLTVATILRARDEGLPLPAAAVVNTPPIDLTKVGDSYQASQGVDISYDEAELETVFKLYTDGHDRRDPYVSPLFGDFGKGFPPTILTTGTRDFLLSDTVRLHRTLLAAGVEAELHVWEGAPHFMFLGLAPEDHQRQAQVRQFCERQWAAAR</sequence>
<comment type="similarity">
    <text evidence="1">Belongs to the 'GDXG' lipolytic enzyme family.</text>
</comment>
<dbReference type="InterPro" id="IPR029058">
    <property type="entry name" value="AB_hydrolase_fold"/>
</dbReference>
<proteinExistence type="inferred from homology"/>
<accession>E3J9A0</accession>
<dbReference type="Pfam" id="PF07859">
    <property type="entry name" value="Abhydrolase_3"/>
    <property type="match status" value="1"/>
</dbReference>
<feature type="domain" description="Alpha/beta hydrolase fold-3" evidence="3">
    <location>
        <begin position="114"/>
        <end position="309"/>
    </location>
</feature>
<organism evidence="4 5">
    <name type="scientific">Pseudofrankia inefficax (strain DSM 45817 / CECT 9037 / DDB 130130 / EuI1c)</name>
    <name type="common">Frankia inefficax</name>
    <dbReference type="NCBI Taxonomy" id="298654"/>
    <lineage>
        <taxon>Bacteria</taxon>
        <taxon>Bacillati</taxon>
        <taxon>Actinomycetota</taxon>
        <taxon>Actinomycetes</taxon>
        <taxon>Frankiales</taxon>
        <taxon>Frankiaceae</taxon>
        <taxon>Pseudofrankia</taxon>
    </lineage>
</organism>
<protein>
    <submittedName>
        <fullName evidence="4">Esterase</fullName>
    </submittedName>
</protein>
<dbReference type="RefSeq" id="WP_013425237.1">
    <property type="nucleotide sequence ID" value="NC_014666.1"/>
</dbReference>
<dbReference type="SUPFAM" id="SSF53474">
    <property type="entry name" value="alpha/beta-Hydrolases"/>
    <property type="match status" value="1"/>
</dbReference>
<dbReference type="PANTHER" id="PTHR48081">
    <property type="entry name" value="AB HYDROLASE SUPERFAMILY PROTEIN C4A8.06C"/>
    <property type="match status" value="1"/>
</dbReference>
<dbReference type="HOGENOM" id="CLU_012494_13_1_11"/>
<keyword evidence="2" id="KW-0378">Hydrolase</keyword>
<dbReference type="STRING" id="298654.FraEuI1c_4118"/>
<evidence type="ECO:0000313" key="5">
    <source>
        <dbReference type="Proteomes" id="UP000002484"/>
    </source>
</evidence>